<keyword evidence="4" id="KW-0297">G-protein coupled receptor</keyword>
<feature type="transmembrane region" description="Helical" evidence="8">
    <location>
        <begin position="18"/>
        <end position="42"/>
    </location>
</feature>
<dbReference type="InterPro" id="IPR017452">
    <property type="entry name" value="GPCR_Rhodpsn_7TM"/>
</dbReference>
<dbReference type="PANTHER" id="PTHR24243">
    <property type="entry name" value="G-PROTEIN COUPLED RECEPTOR"/>
    <property type="match status" value="1"/>
</dbReference>
<keyword evidence="7" id="KW-0807">Transducer</keyword>
<proteinExistence type="predicted"/>
<gene>
    <name evidence="10" type="ORF">IZO911_LOCUS43760</name>
</gene>
<evidence type="ECO:0000256" key="2">
    <source>
        <dbReference type="ARBA" id="ARBA00022692"/>
    </source>
</evidence>
<keyword evidence="6" id="KW-0675">Receptor</keyword>
<evidence type="ECO:0000256" key="3">
    <source>
        <dbReference type="ARBA" id="ARBA00022989"/>
    </source>
</evidence>
<feature type="domain" description="G-protein coupled receptors family 1 profile" evidence="9">
    <location>
        <begin position="33"/>
        <end position="285"/>
    </location>
</feature>
<evidence type="ECO:0000256" key="1">
    <source>
        <dbReference type="ARBA" id="ARBA00004141"/>
    </source>
</evidence>
<keyword evidence="5 8" id="KW-0472">Membrane</keyword>
<reference evidence="10" key="1">
    <citation type="submission" date="2021-02" db="EMBL/GenBank/DDBJ databases">
        <authorList>
            <person name="Nowell W R."/>
        </authorList>
    </citation>
    <scope>NUCLEOTIDE SEQUENCE</scope>
</reference>
<dbReference type="EMBL" id="CAJNOE010002286">
    <property type="protein sequence ID" value="CAF1476661.1"/>
    <property type="molecule type" value="Genomic_DNA"/>
</dbReference>
<keyword evidence="3 8" id="KW-1133">Transmembrane helix</keyword>
<feature type="transmembrane region" description="Helical" evidence="8">
    <location>
        <begin position="266"/>
        <end position="287"/>
    </location>
</feature>
<keyword evidence="2 8" id="KW-0812">Transmembrane</keyword>
<dbReference type="GO" id="GO:0005886">
    <property type="term" value="C:plasma membrane"/>
    <property type="evidence" value="ECO:0007669"/>
    <property type="project" value="TreeGrafter"/>
</dbReference>
<dbReference type="InterPro" id="IPR000276">
    <property type="entry name" value="GPCR_Rhodpsn"/>
</dbReference>
<dbReference type="PANTHER" id="PTHR24243:SF233">
    <property type="entry name" value="THYROTROPIN-RELEASING HORMONE RECEPTOR"/>
    <property type="match status" value="1"/>
</dbReference>
<evidence type="ECO:0000259" key="9">
    <source>
        <dbReference type="PROSITE" id="PS50262"/>
    </source>
</evidence>
<organism evidence="10 11">
    <name type="scientific">Adineta steineri</name>
    <dbReference type="NCBI Taxonomy" id="433720"/>
    <lineage>
        <taxon>Eukaryota</taxon>
        <taxon>Metazoa</taxon>
        <taxon>Spiralia</taxon>
        <taxon>Gnathifera</taxon>
        <taxon>Rotifera</taxon>
        <taxon>Eurotatoria</taxon>
        <taxon>Bdelloidea</taxon>
        <taxon>Adinetida</taxon>
        <taxon>Adinetidae</taxon>
        <taxon>Adineta</taxon>
    </lineage>
</organism>
<comment type="caution">
    <text evidence="10">The sequence shown here is derived from an EMBL/GenBank/DDBJ whole genome shotgun (WGS) entry which is preliminary data.</text>
</comment>
<dbReference type="AlphaFoldDB" id="A0A815RFM6"/>
<comment type="subcellular location">
    <subcellularLocation>
        <location evidence="1">Membrane</location>
        <topology evidence="1">Multi-pass membrane protein</topology>
    </subcellularLocation>
</comment>
<feature type="transmembrane region" description="Helical" evidence="8">
    <location>
        <begin position="186"/>
        <end position="206"/>
    </location>
</feature>
<feature type="transmembrane region" description="Helical" evidence="8">
    <location>
        <begin position="226"/>
        <end position="246"/>
    </location>
</feature>
<sequence>MDNLVNETAYLNFIAQAILMYGCLALFICGIIGNSINILVFSYFPQFNKGSTPVFLLFSFAGSLTTFLTGLLPQLVAQFSGTDPLATYLILCKLRWFIGIGSATVALHCLGLAALNQYLLTSRDIGRHSWITRRRAVLMSLFVIIFFLGLISPNLVYYTHTKNSINMTQCVIINPTAAIYNTYNGLVIYSLLPIIILSTFSLLTWWNLRNKMVRRAEMERSLTRLVFAQITMVLLASTGYVIRRMYQLYSTNIPDDAFQVAQNNVFNSVFTLIGFIIHTFSFFTYFFSSDTFRQKILSLFFKRKRQIQPTTNPIRNTT</sequence>
<feature type="transmembrane region" description="Helical" evidence="8">
    <location>
        <begin position="136"/>
        <end position="158"/>
    </location>
</feature>
<evidence type="ECO:0000256" key="6">
    <source>
        <dbReference type="ARBA" id="ARBA00023170"/>
    </source>
</evidence>
<dbReference type="Gene3D" id="1.20.1070.10">
    <property type="entry name" value="Rhodopsin 7-helix transmembrane proteins"/>
    <property type="match status" value="1"/>
</dbReference>
<dbReference type="Proteomes" id="UP000663860">
    <property type="component" value="Unassembled WGS sequence"/>
</dbReference>
<protein>
    <recommendedName>
        <fullName evidence="9">G-protein coupled receptors family 1 profile domain-containing protein</fullName>
    </recommendedName>
</protein>
<accession>A0A815RFM6</accession>
<evidence type="ECO:0000256" key="8">
    <source>
        <dbReference type="SAM" id="Phobius"/>
    </source>
</evidence>
<evidence type="ECO:0000256" key="4">
    <source>
        <dbReference type="ARBA" id="ARBA00023040"/>
    </source>
</evidence>
<evidence type="ECO:0000256" key="7">
    <source>
        <dbReference type="ARBA" id="ARBA00023224"/>
    </source>
</evidence>
<dbReference type="SUPFAM" id="SSF81321">
    <property type="entry name" value="Family A G protein-coupled receptor-like"/>
    <property type="match status" value="1"/>
</dbReference>
<evidence type="ECO:0000313" key="10">
    <source>
        <dbReference type="EMBL" id="CAF1476661.1"/>
    </source>
</evidence>
<feature type="transmembrane region" description="Helical" evidence="8">
    <location>
        <begin position="54"/>
        <end position="76"/>
    </location>
</feature>
<feature type="transmembrane region" description="Helical" evidence="8">
    <location>
        <begin position="96"/>
        <end position="115"/>
    </location>
</feature>
<evidence type="ECO:0000256" key="5">
    <source>
        <dbReference type="ARBA" id="ARBA00023136"/>
    </source>
</evidence>
<dbReference type="Pfam" id="PF00001">
    <property type="entry name" value="7tm_1"/>
    <property type="match status" value="1"/>
</dbReference>
<dbReference type="PROSITE" id="PS50262">
    <property type="entry name" value="G_PROTEIN_RECEP_F1_2"/>
    <property type="match status" value="1"/>
</dbReference>
<dbReference type="GO" id="GO:0004930">
    <property type="term" value="F:G protein-coupled receptor activity"/>
    <property type="evidence" value="ECO:0007669"/>
    <property type="project" value="UniProtKB-KW"/>
</dbReference>
<name>A0A815RFM6_9BILA</name>
<evidence type="ECO:0000313" key="11">
    <source>
        <dbReference type="Proteomes" id="UP000663860"/>
    </source>
</evidence>